<feature type="compositionally biased region" description="Basic and acidic residues" evidence="1">
    <location>
        <begin position="120"/>
        <end position="138"/>
    </location>
</feature>
<evidence type="ECO:0000313" key="2">
    <source>
        <dbReference type="EMBL" id="SHL68014.1"/>
    </source>
</evidence>
<organism evidence="2 3">
    <name type="scientific">Haladaptatus paucihalophilus DX253</name>
    <dbReference type="NCBI Taxonomy" id="797209"/>
    <lineage>
        <taxon>Archaea</taxon>
        <taxon>Methanobacteriati</taxon>
        <taxon>Methanobacteriota</taxon>
        <taxon>Stenosarchaea group</taxon>
        <taxon>Halobacteria</taxon>
        <taxon>Halobacteriales</taxon>
        <taxon>Haladaptataceae</taxon>
        <taxon>Haladaptatus</taxon>
    </lineage>
</organism>
<feature type="region of interest" description="Disordered" evidence="1">
    <location>
        <begin position="1"/>
        <end position="158"/>
    </location>
</feature>
<feature type="region of interest" description="Disordered" evidence="1">
    <location>
        <begin position="704"/>
        <end position="741"/>
    </location>
</feature>
<keyword evidence="3" id="KW-1185">Reference proteome</keyword>
<feature type="compositionally biased region" description="Gly residues" evidence="1">
    <location>
        <begin position="480"/>
        <end position="514"/>
    </location>
</feature>
<dbReference type="EMBL" id="FRAN01000011">
    <property type="protein sequence ID" value="SHL68014.1"/>
    <property type="molecule type" value="Genomic_DNA"/>
</dbReference>
<sequence length="776" mass="80494">MMLGPRLESGGSGGGPVVEDEKKKKKEKDKEQNDSGSTPTFSDDRRRNVDGSGESFDHPQAEDYRSRAGYGHGAKTKVVADSESQKEKNRNKQKQKEHDAHEAEQNRSGAGYGNGAKTKVVADSKSQKEKNREKKKSDGVLAGISHAIDNPGETASDTVKGAQETWHGVDEGTKEVVDTTLDNDTFSVQDTIRGSAQYALGYDDKQQFAREVSNLAGVLKDHTQGKVAAGTPLDNPITSGVVDAGTFLGESLVADPAKTVVTGLTGLDVDKGTAEGEVGAAGLADVALSVVGEKAAMSGLRGAKYIAGSDEAARVAEKIGLKYGDDGVRVLDDAINLSEDALKSSDEVGDVARTAEKTGLKSSDNLAANAAENSRTESRLAKEIENYKKTITGGSDETAEAAVKSTDDAVKTAEKSADDIAEATAKSSDDLSRTERVVKGLTKTRGRKAVTAATAAGGTAVLGGTLYSAGGGFETSDTGTGDGSGSTGTGGNGNSGSDGSGTSDTGGSGSGGATWGQLRKAEVLESGWVLGYQQVFSGSRRRWFVTGIMEKGGPLLALTASGTSTEVPKDGERYLLNEAPSFETETAARNANKKWMKNREYNDGIPDGTNGNDDADGNGNGNQPGSGNSQWGDWHQMQQVMMWNIWGRSHVDGKQVQLLASGSLPDQTTIYLTADGMTSQTPVLFDSADALQSALDAYATNVQNGTISKDQQPTGSGPNREEISKTVRESHQTQSNSKSTVEKLMGKKIALAAVGVAGVAVLAAGGGDGGAPGGVA</sequence>
<feature type="compositionally biased region" description="Basic and acidic residues" evidence="1">
    <location>
        <begin position="78"/>
        <end position="105"/>
    </location>
</feature>
<reference evidence="3" key="1">
    <citation type="submission" date="2016-11" db="EMBL/GenBank/DDBJ databases">
        <authorList>
            <person name="Varghese N."/>
            <person name="Submissions S."/>
        </authorList>
    </citation>
    <scope>NUCLEOTIDE SEQUENCE [LARGE SCALE GENOMIC DNA]</scope>
    <source>
        <strain evidence="3">DX253</strain>
    </source>
</reference>
<feature type="region of interest" description="Disordered" evidence="1">
    <location>
        <begin position="597"/>
        <end position="632"/>
    </location>
</feature>
<name>A0A1M7CL81_HALPU</name>
<gene>
    <name evidence="2" type="ORF">SAMN05444342_4391</name>
</gene>
<dbReference type="RefSeq" id="WP_232423776.1">
    <property type="nucleotide sequence ID" value="NZ_AEMG01000027.1"/>
</dbReference>
<feature type="compositionally biased region" description="Basic and acidic residues" evidence="1">
    <location>
        <begin position="719"/>
        <end position="731"/>
    </location>
</feature>
<protein>
    <submittedName>
        <fullName evidence="2">Uncharacterized protein</fullName>
    </submittedName>
</protein>
<feature type="region of interest" description="Disordered" evidence="1">
    <location>
        <begin position="475"/>
        <end position="514"/>
    </location>
</feature>
<accession>A0A1M7CL81</accession>
<dbReference type="AlphaFoldDB" id="A0A1M7CL81"/>
<feature type="compositionally biased region" description="Polar residues" evidence="1">
    <location>
        <begin position="704"/>
        <end position="717"/>
    </location>
</feature>
<feature type="compositionally biased region" description="Basic and acidic residues" evidence="1">
    <location>
        <begin position="42"/>
        <end position="66"/>
    </location>
</feature>
<evidence type="ECO:0000256" key="1">
    <source>
        <dbReference type="SAM" id="MobiDB-lite"/>
    </source>
</evidence>
<proteinExistence type="predicted"/>
<dbReference type="Proteomes" id="UP000184203">
    <property type="component" value="Unassembled WGS sequence"/>
</dbReference>
<evidence type="ECO:0000313" key="3">
    <source>
        <dbReference type="Proteomes" id="UP000184203"/>
    </source>
</evidence>